<dbReference type="Pfam" id="PF07751">
    <property type="entry name" value="Abi_2"/>
    <property type="match status" value="1"/>
</dbReference>
<evidence type="ECO:0000313" key="3">
    <source>
        <dbReference type="Proteomes" id="UP000255061"/>
    </source>
</evidence>
<evidence type="ECO:0000313" key="1">
    <source>
        <dbReference type="EMBL" id="SUJ05373.1"/>
    </source>
</evidence>
<dbReference type="AlphaFoldDB" id="A0A380BQM4"/>
<organism evidence="1 3">
    <name type="scientific">Shewanella morhuae</name>
    <dbReference type="NCBI Taxonomy" id="365591"/>
    <lineage>
        <taxon>Bacteria</taxon>
        <taxon>Pseudomonadati</taxon>
        <taxon>Pseudomonadota</taxon>
        <taxon>Gammaproteobacteria</taxon>
        <taxon>Alteromonadales</taxon>
        <taxon>Shewanellaceae</taxon>
        <taxon>Shewanella</taxon>
    </lineage>
</organism>
<evidence type="ECO:0000313" key="2">
    <source>
        <dbReference type="EMBL" id="SUJ10576.1"/>
    </source>
</evidence>
<name>A0A380BQM4_9GAMM</name>
<accession>A0A380BQM4</accession>
<dbReference type="EMBL" id="UGYV01000004">
    <property type="protein sequence ID" value="SUJ10576.1"/>
    <property type="molecule type" value="Genomic_DNA"/>
</dbReference>
<dbReference type="RefSeq" id="WP_115407193.1">
    <property type="nucleotide sequence ID" value="NZ_UGYV01000002.1"/>
</dbReference>
<dbReference type="Proteomes" id="UP000255061">
    <property type="component" value="Unassembled WGS sequence"/>
</dbReference>
<sequence length="303" mass="34949">MLNKINYRPILIDELITNERLSSYTVVFQHTNDAELIGAYLWNTKVCAAFYPLLIAAEVTLRNSIDTALSNDLGRFWWKTGILRYKSFDGVNVPFECKAVTENFQKAFAKVRAEKRSRYNQNRHNPSHNEIVSKSEFSTWEFILNDEYMGPNLIWPKNLGKVFRGKWPSKTGTTLKVARELVKVVREFRNRVSHHEPVWKRYGIKNEAEAIIHLNEKIDKILALIELVSPHKLELLVKSGIVANAKRVCTIGELRNNQQTSQIHSVKSVSKLYRLVKSANNDNASKNIVLFNFGKARFTIEPF</sequence>
<dbReference type="EMBL" id="UGYV01000002">
    <property type="protein sequence ID" value="SUJ05373.1"/>
    <property type="molecule type" value="Genomic_DNA"/>
</dbReference>
<reference evidence="1 3" key="1">
    <citation type="submission" date="2018-06" db="EMBL/GenBank/DDBJ databases">
        <authorList>
            <consortium name="Pathogen Informatics"/>
            <person name="Doyle S."/>
        </authorList>
    </citation>
    <scope>NUCLEOTIDE SEQUENCE [LARGE SCALE GENOMIC DNA]</scope>
    <source>
        <strain evidence="1 3">NCTC10736</strain>
    </source>
</reference>
<dbReference type="InterPro" id="IPR011664">
    <property type="entry name" value="Abi_system_AbiD/AbiF-like"/>
</dbReference>
<gene>
    <name evidence="1" type="ORF">NCTC10736_03816</name>
    <name evidence="2" type="ORF">NCTC10736_04141</name>
</gene>
<proteinExistence type="predicted"/>
<protein>
    <submittedName>
        <fullName evidence="1">Abi-like protein</fullName>
    </submittedName>
</protein>